<keyword evidence="2" id="KW-1133">Transmembrane helix</keyword>
<dbReference type="Proteomes" id="UP000482960">
    <property type="component" value="Unassembled WGS sequence"/>
</dbReference>
<evidence type="ECO:0000256" key="2">
    <source>
        <dbReference type="SAM" id="Phobius"/>
    </source>
</evidence>
<keyword evidence="2" id="KW-0472">Membrane</keyword>
<feature type="region of interest" description="Disordered" evidence="1">
    <location>
        <begin position="65"/>
        <end position="125"/>
    </location>
</feature>
<keyword evidence="2" id="KW-0812">Transmembrane</keyword>
<organism evidence="3 4">
    <name type="scientific">Phytohabitans rumicis</name>
    <dbReference type="NCBI Taxonomy" id="1076125"/>
    <lineage>
        <taxon>Bacteria</taxon>
        <taxon>Bacillati</taxon>
        <taxon>Actinomycetota</taxon>
        <taxon>Actinomycetes</taxon>
        <taxon>Micromonosporales</taxon>
        <taxon>Micromonosporaceae</taxon>
    </lineage>
</organism>
<dbReference type="EMBL" id="BLPG01000001">
    <property type="protein sequence ID" value="GFJ88851.1"/>
    <property type="molecule type" value="Genomic_DNA"/>
</dbReference>
<reference evidence="3 4" key="2">
    <citation type="submission" date="2020-03" db="EMBL/GenBank/DDBJ databases">
        <authorList>
            <person name="Ichikawa N."/>
            <person name="Kimura A."/>
            <person name="Kitahashi Y."/>
            <person name="Uohara A."/>
        </authorList>
    </citation>
    <scope>NUCLEOTIDE SEQUENCE [LARGE SCALE GENOMIC DNA]</scope>
    <source>
        <strain evidence="3 4">NBRC 108638</strain>
    </source>
</reference>
<gene>
    <name evidence="3" type="ORF">Prum_024930</name>
</gene>
<feature type="transmembrane region" description="Helical" evidence="2">
    <location>
        <begin position="41"/>
        <end position="64"/>
    </location>
</feature>
<reference evidence="3 4" key="1">
    <citation type="submission" date="2020-03" db="EMBL/GenBank/DDBJ databases">
        <title>Whole genome shotgun sequence of Phytohabitans rumicis NBRC 108638.</title>
        <authorList>
            <person name="Komaki H."/>
            <person name="Tamura T."/>
        </authorList>
    </citation>
    <scope>NUCLEOTIDE SEQUENCE [LARGE SCALE GENOMIC DNA]</scope>
    <source>
        <strain evidence="3 4">NBRC 108638</strain>
    </source>
</reference>
<evidence type="ECO:0000313" key="4">
    <source>
        <dbReference type="Proteomes" id="UP000482960"/>
    </source>
</evidence>
<protein>
    <submittedName>
        <fullName evidence="3">Uncharacterized protein</fullName>
    </submittedName>
</protein>
<sequence length="125" mass="13198">MTDRIESLMTEFRTTAPAGFTAPPVEQITGAARHRSGRRTVVAVAALGAGVIAIAAAPVVLFGGGDGKERAPMPPAANRRRPRNRACRGASTWRRSAPGCRPSRSLARPGRPRVRAARWSSTATA</sequence>
<name>A0A6V8L220_9ACTN</name>
<comment type="caution">
    <text evidence="3">The sequence shown here is derived from an EMBL/GenBank/DDBJ whole genome shotgun (WGS) entry which is preliminary data.</text>
</comment>
<evidence type="ECO:0000256" key="1">
    <source>
        <dbReference type="SAM" id="MobiDB-lite"/>
    </source>
</evidence>
<dbReference type="RefSeq" id="WP_173076390.1">
    <property type="nucleotide sequence ID" value="NZ_BLPG01000001.1"/>
</dbReference>
<evidence type="ECO:0000313" key="3">
    <source>
        <dbReference type="EMBL" id="GFJ88851.1"/>
    </source>
</evidence>
<accession>A0A6V8L220</accession>
<proteinExistence type="predicted"/>
<keyword evidence="4" id="KW-1185">Reference proteome</keyword>
<dbReference type="AlphaFoldDB" id="A0A6V8L220"/>